<evidence type="ECO:0000256" key="2">
    <source>
        <dbReference type="ARBA" id="ARBA00023186"/>
    </source>
</evidence>
<proteinExistence type="inferred from homology"/>
<dbReference type="EMBL" id="CP009249">
    <property type="protein sequence ID" value="APT91973.1"/>
    <property type="molecule type" value="Genomic_DNA"/>
</dbReference>
<dbReference type="GO" id="GO:0016151">
    <property type="term" value="F:nickel cation binding"/>
    <property type="evidence" value="ECO:0007669"/>
    <property type="project" value="UniProtKB-UniRule"/>
</dbReference>
<evidence type="ECO:0000256" key="1">
    <source>
        <dbReference type="ARBA" id="ARBA00007177"/>
    </source>
</evidence>
<keyword evidence="5" id="KW-1185">Reference proteome</keyword>
<comment type="subunit">
    <text evidence="3">UreD, UreF and UreG form a complex that acts as a GTP-hydrolysis-dependent molecular chaperone, activating the urease apoprotein by helping to assemble the nickel containing metallocenter of UreC. The UreE protein probably delivers the nickel.</text>
</comment>
<accession>A0A1L7D1M9</accession>
<dbReference type="STRING" id="161895.CPHO_02575"/>
<dbReference type="Pfam" id="PF01774">
    <property type="entry name" value="UreD"/>
    <property type="match status" value="1"/>
</dbReference>
<dbReference type="Proteomes" id="UP000185491">
    <property type="component" value="Chromosome"/>
</dbReference>
<name>A0A1L7D1M9_9CORY</name>
<dbReference type="InterPro" id="IPR002669">
    <property type="entry name" value="UreD"/>
</dbReference>
<evidence type="ECO:0000313" key="4">
    <source>
        <dbReference type="EMBL" id="APT91973.1"/>
    </source>
</evidence>
<dbReference type="HAMAP" id="MF_01384">
    <property type="entry name" value="UreD"/>
    <property type="match status" value="1"/>
</dbReference>
<dbReference type="OrthoDB" id="9807968at2"/>
<comment type="function">
    <text evidence="3">Required for maturation of urease via the functional incorporation of the urease nickel metallocenter.</text>
</comment>
<comment type="similarity">
    <text evidence="1 3">Belongs to the UreD family.</text>
</comment>
<organism evidence="4 5">
    <name type="scientific">Corynebacterium phocae</name>
    <dbReference type="NCBI Taxonomy" id="161895"/>
    <lineage>
        <taxon>Bacteria</taxon>
        <taxon>Bacillati</taxon>
        <taxon>Actinomycetota</taxon>
        <taxon>Actinomycetes</taxon>
        <taxon>Mycobacteriales</taxon>
        <taxon>Corynebacteriaceae</taxon>
        <taxon>Corynebacterium</taxon>
    </lineage>
</organism>
<keyword evidence="3" id="KW-0963">Cytoplasm</keyword>
<gene>
    <name evidence="3" type="primary">ureD</name>
    <name evidence="4" type="ORF">CPHO_02575</name>
</gene>
<comment type="subcellular location">
    <subcellularLocation>
        <location evidence="3">Cytoplasm</location>
    </subcellularLocation>
</comment>
<evidence type="ECO:0000256" key="3">
    <source>
        <dbReference type="HAMAP-Rule" id="MF_01384"/>
    </source>
</evidence>
<dbReference type="GO" id="GO:0005737">
    <property type="term" value="C:cytoplasm"/>
    <property type="evidence" value="ECO:0007669"/>
    <property type="project" value="UniProtKB-SubCell"/>
</dbReference>
<dbReference type="PANTHER" id="PTHR33643:SF1">
    <property type="entry name" value="UREASE ACCESSORY PROTEIN D"/>
    <property type="match status" value="1"/>
</dbReference>
<dbReference type="KEGG" id="cpho:CPHO_02575"/>
<protein>
    <recommendedName>
        <fullName evidence="3">Urease accessory protein UreD</fullName>
    </recommendedName>
</protein>
<keyword evidence="3" id="KW-0996">Nickel insertion</keyword>
<dbReference type="AlphaFoldDB" id="A0A1L7D1M9"/>
<sequence length="268" mass="29051">MFTITPPYTGELELGIALSGGRSVATRQYHTRALKVIRPHYLDDSGQVYYIVVNPGGGYVGGDSYRIDVDVAEGASVLLTDQSAAKVYRTPGNHVTQRVDFAVRGVLEYLPDPLILYRDADFRQHVSASVARGGSLFIADIITPGWAPDGTLFGYRQARLRTEVTYAGQLAVVDNLLLTPGDRDFYLGDYTHCGTAICVDAGVDEDLLAEIRALLDGNPAAVSAADCPGFVLRALGNRSEDVYGLILDVASLVRARLRGQGPVRLRQY</sequence>
<reference evidence="4 5" key="1">
    <citation type="submission" date="2014-08" db="EMBL/GenBank/DDBJ databases">
        <title>Complete genome sequence of Corynebacterium phocae M408/89/1(T)(=DSM 44612(T)), isolated from the common seal (Phoca vitulina).</title>
        <authorList>
            <person name="Ruckert C."/>
            <person name="Albersmeier A."/>
            <person name="Winkler A."/>
            <person name="Kalinowski J."/>
        </authorList>
    </citation>
    <scope>NUCLEOTIDE SEQUENCE [LARGE SCALE GENOMIC DNA]</scope>
    <source>
        <strain evidence="4 5">M408/89/1</strain>
    </source>
</reference>
<dbReference type="RefSeq" id="WP_075732958.1">
    <property type="nucleotide sequence ID" value="NZ_CP009249.1"/>
</dbReference>
<dbReference type="PANTHER" id="PTHR33643">
    <property type="entry name" value="UREASE ACCESSORY PROTEIN D"/>
    <property type="match status" value="1"/>
</dbReference>
<keyword evidence="2 3" id="KW-0143">Chaperone</keyword>
<evidence type="ECO:0000313" key="5">
    <source>
        <dbReference type="Proteomes" id="UP000185491"/>
    </source>
</evidence>